<name>A0AA41U8P7_9ACTN</name>
<dbReference type="Pfam" id="PF13649">
    <property type="entry name" value="Methyltransf_25"/>
    <property type="match status" value="1"/>
</dbReference>
<comment type="caution">
    <text evidence="2">The sequence shown here is derived from an EMBL/GenBank/DDBJ whole genome shotgun (WGS) entry which is preliminary data.</text>
</comment>
<dbReference type="SUPFAM" id="SSF53335">
    <property type="entry name" value="S-adenosyl-L-methionine-dependent methyltransferases"/>
    <property type="match status" value="1"/>
</dbReference>
<dbReference type="Gene3D" id="3.40.50.150">
    <property type="entry name" value="Vaccinia Virus protein VP39"/>
    <property type="match status" value="1"/>
</dbReference>
<dbReference type="AlphaFoldDB" id="A0AA41U8P7"/>
<dbReference type="Proteomes" id="UP001165378">
    <property type="component" value="Unassembled WGS sequence"/>
</dbReference>
<keyword evidence="2" id="KW-0808">Transferase</keyword>
<gene>
    <name evidence="2" type="ORF">LZ495_38680</name>
</gene>
<dbReference type="GO" id="GO:0008168">
    <property type="term" value="F:methyltransferase activity"/>
    <property type="evidence" value="ECO:0007669"/>
    <property type="project" value="UniProtKB-KW"/>
</dbReference>
<sequence>MPLLEVSDLLVAHDPATLARVPVVRADAERRLAAAGDSRGVRLLRSVPVRDGGILDEAAVDARLIAVHTELQRLSQELRIGDRLAELLRPLIAAVRAGHPLPDGRIRVVDVGCGLGFLVRWLAAHDILGDDVDLIGVDLHAALVHEAQRLADAEGLRCRFVHADAFRLDVPATVFVSTGLLHHFRGPDLPAFFAAQAGPDTAAFCHYDIATTALSPIGAWMFHRARMRDPLGRHDGVMSARRAHDDATLLTAASAAAPLVPLVFEPRERSNPFCTTLRPVLGVRPGLVEPFRAGLGRAARRLAGAR</sequence>
<evidence type="ECO:0000313" key="2">
    <source>
        <dbReference type="EMBL" id="MCF2533114.1"/>
    </source>
</evidence>
<dbReference type="InterPro" id="IPR041698">
    <property type="entry name" value="Methyltransf_25"/>
</dbReference>
<dbReference type="InterPro" id="IPR029063">
    <property type="entry name" value="SAM-dependent_MTases_sf"/>
</dbReference>
<reference evidence="2" key="1">
    <citation type="submission" date="2022-01" db="EMBL/GenBank/DDBJ databases">
        <title>Genome-Based Taxonomic Classification of the Phylum Actinobacteria.</title>
        <authorList>
            <person name="Gao Y."/>
        </authorList>
    </citation>
    <scope>NUCLEOTIDE SEQUENCE</scope>
    <source>
        <strain evidence="2">KLBMP 8922</strain>
    </source>
</reference>
<organism evidence="2 3">
    <name type="scientific">Yinghuangia soli</name>
    <dbReference type="NCBI Taxonomy" id="2908204"/>
    <lineage>
        <taxon>Bacteria</taxon>
        <taxon>Bacillati</taxon>
        <taxon>Actinomycetota</taxon>
        <taxon>Actinomycetes</taxon>
        <taxon>Kitasatosporales</taxon>
        <taxon>Streptomycetaceae</taxon>
        <taxon>Yinghuangia</taxon>
    </lineage>
</organism>
<dbReference type="GO" id="GO:0032259">
    <property type="term" value="P:methylation"/>
    <property type="evidence" value="ECO:0007669"/>
    <property type="project" value="UniProtKB-KW"/>
</dbReference>
<keyword evidence="2" id="KW-0489">Methyltransferase</keyword>
<dbReference type="CDD" id="cd02440">
    <property type="entry name" value="AdoMet_MTases"/>
    <property type="match status" value="1"/>
</dbReference>
<dbReference type="EMBL" id="JAKFHA010000044">
    <property type="protein sequence ID" value="MCF2533114.1"/>
    <property type="molecule type" value="Genomic_DNA"/>
</dbReference>
<accession>A0AA41U8P7</accession>
<feature type="domain" description="Methyltransferase" evidence="1">
    <location>
        <begin position="108"/>
        <end position="194"/>
    </location>
</feature>
<evidence type="ECO:0000313" key="3">
    <source>
        <dbReference type="Proteomes" id="UP001165378"/>
    </source>
</evidence>
<proteinExistence type="predicted"/>
<dbReference type="RefSeq" id="WP_235057887.1">
    <property type="nucleotide sequence ID" value="NZ_JAKFHA010000044.1"/>
</dbReference>
<evidence type="ECO:0000259" key="1">
    <source>
        <dbReference type="Pfam" id="PF13649"/>
    </source>
</evidence>
<protein>
    <submittedName>
        <fullName evidence="2">Class I SAM-dependent methyltransferase</fullName>
    </submittedName>
</protein>
<keyword evidence="3" id="KW-1185">Reference proteome</keyword>